<keyword evidence="8" id="KW-0032">Aminotransferase</keyword>
<comment type="similarity">
    <text evidence="5">Belongs to the class-II pyridoxal-phosphate-dependent aminotransferase family. MalY/PatB cystathionine beta-lyase subfamily.</text>
</comment>
<dbReference type="Gene3D" id="3.90.1150.10">
    <property type="entry name" value="Aspartate Aminotransferase, domain 1"/>
    <property type="match status" value="1"/>
</dbReference>
<feature type="domain" description="Aminotransferase class I/classII large" evidence="7">
    <location>
        <begin position="60"/>
        <end position="418"/>
    </location>
</feature>
<feature type="region of interest" description="Disordered" evidence="6">
    <location>
        <begin position="1"/>
        <end position="27"/>
    </location>
</feature>
<dbReference type="EC" id="4.4.1.13" evidence="2"/>
<organism evidence="8 9">
    <name type="scientific">Enterocloster asparagiformis</name>
    <dbReference type="NCBI Taxonomy" id="333367"/>
    <lineage>
        <taxon>Bacteria</taxon>
        <taxon>Bacillati</taxon>
        <taxon>Bacillota</taxon>
        <taxon>Clostridia</taxon>
        <taxon>Lachnospirales</taxon>
        <taxon>Lachnospiraceae</taxon>
        <taxon>Enterocloster</taxon>
    </lineage>
</organism>
<dbReference type="EMBL" id="QSBM01000012">
    <property type="protein sequence ID" value="RGX27831.1"/>
    <property type="molecule type" value="Genomic_DNA"/>
</dbReference>
<evidence type="ECO:0000256" key="2">
    <source>
        <dbReference type="ARBA" id="ARBA00012224"/>
    </source>
</evidence>
<comment type="caution">
    <text evidence="8">The sequence shown here is derived from an EMBL/GenBank/DDBJ whole genome shotgun (WGS) entry which is preliminary data.</text>
</comment>
<sequence length="428" mass="48018">MPQTGFSFGAHALNSPEDCPPPNGTGKELQMQYNFDEIISRKNTSSLRWDTVWQKYGEPDLIPLTTADMDFRTAPAVIHALREAVERGIFGYPAAMDGYFEAVMERMEQFRGWHVDRDWICRSPGIVNGVAYIIQGLTKPGDRIVLPSPMYHPFAHLIADNGRELSRTSMILRDGRYELDFQDLEKKLADSRASLLIFCSPHNPSGRVFTRSELEQVIRLCHRHQVLLLCDEIHSDFCFSGHPFVSAGQAAREMGSEYEQNLIVCTSASKSFNIAGLQNSDILIPNPSNRAAYNRVLTSQHLMSCNYLGILATEAAYRGGQDWLEAVTAYLEENRNYLIDFISKNCNPIGTIIPQATYMAWLDCRGLSMTEGELEQFFIHQARVGVNMGGTFGPEGEGFVRLNFACPRTLLAEALKRIASALDTRADE</sequence>
<evidence type="ECO:0000256" key="6">
    <source>
        <dbReference type="SAM" id="MobiDB-lite"/>
    </source>
</evidence>
<keyword evidence="3" id="KW-0663">Pyridoxal phosphate</keyword>
<comment type="cofactor">
    <cofactor evidence="1">
        <name>pyridoxal 5'-phosphate</name>
        <dbReference type="ChEBI" id="CHEBI:597326"/>
    </cofactor>
</comment>
<dbReference type="OrthoDB" id="9802872at2"/>
<dbReference type="SUPFAM" id="SSF53383">
    <property type="entry name" value="PLP-dependent transferases"/>
    <property type="match status" value="1"/>
</dbReference>
<dbReference type="InterPro" id="IPR051798">
    <property type="entry name" value="Class-II_PLP-Dep_Aminotrans"/>
</dbReference>
<dbReference type="GO" id="GO:0008483">
    <property type="term" value="F:transaminase activity"/>
    <property type="evidence" value="ECO:0007669"/>
    <property type="project" value="UniProtKB-KW"/>
</dbReference>
<protein>
    <recommendedName>
        <fullName evidence="2">cysteine-S-conjugate beta-lyase</fullName>
        <ecNumber evidence="2">4.4.1.13</ecNumber>
    </recommendedName>
</protein>
<keyword evidence="8" id="KW-0808">Transferase</keyword>
<name>A0A413FD61_9FIRM</name>
<dbReference type="NCBIfam" id="TIGR04350">
    <property type="entry name" value="C_S_lyase_PatB"/>
    <property type="match status" value="1"/>
</dbReference>
<dbReference type="AlphaFoldDB" id="A0A413FD61"/>
<dbReference type="Pfam" id="PF00155">
    <property type="entry name" value="Aminotran_1_2"/>
    <property type="match status" value="1"/>
</dbReference>
<keyword evidence="4" id="KW-0456">Lyase</keyword>
<dbReference type="InterPro" id="IPR015421">
    <property type="entry name" value="PyrdxlP-dep_Trfase_major"/>
</dbReference>
<evidence type="ECO:0000313" key="8">
    <source>
        <dbReference type="EMBL" id="RGX27831.1"/>
    </source>
</evidence>
<evidence type="ECO:0000256" key="4">
    <source>
        <dbReference type="ARBA" id="ARBA00023239"/>
    </source>
</evidence>
<dbReference type="InterPro" id="IPR027619">
    <property type="entry name" value="C-S_lyase_PatB-like"/>
</dbReference>
<gene>
    <name evidence="8" type="ORF">DWV29_15955</name>
</gene>
<dbReference type="GO" id="GO:0047804">
    <property type="term" value="F:cysteine-S-conjugate beta-lyase activity"/>
    <property type="evidence" value="ECO:0007669"/>
    <property type="project" value="UniProtKB-EC"/>
</dbReference>
<evidence type="ECO:0000256" key="3">
    <source>
        <dbReference type="ARBA" id="ARBA00022898"/>
    </source>
</evidence>
<evidence type="ECO:0000256" key="1">
    <source>
        <dbReference type="ARBA" id="ARBA00001933"/>
    </source>
</evidence>
<dbReference type="PANTHER" id="PTHR43525:SF1">
    <property type="entry name" value="PROTEIN MALY"/>
    <property type="match status" value="1"/>
</dbReference>
<dbReference type="PANTHER" id="PTHR43525">
    <property type="entry name" value="PROTEIN MALY"/>
    <property type="match status" value="1"/>
</dbReference>
<dbReference type="CDD" id="cd00609">
    <property type="entry name" value="AAT_like"/>
    <property type="match status" value="1"/>
</dbReference>
<evidence type="ECO:0000313" key="9">
    <source>
        <dbReference type="Proteomes" id="UP000283880"/>
    </source>
</evidence>
<dbReference type="InterPro" id="IPR015424">
    <property type="entry name" value="PyrdxlP-dep_Trfase"/>
</dbReference>
<evidence type="ECO:0000259" key="7">
    <source>
        <dbReference type="Pfam" id="PF00155"/>
    </source>
</evidence>
<proteinExistence type="inferred from homology"/>
<evidence type="ECO:0000256" key="5">
    <source>
        <dbReference type="ARBA" id="ARBA00037974"/>
    </source>
</evidence>
<dbReference type="Gene3D" id="3.40.640.10">
    <property type="entry name" value="Type I PLP-dependent aspartate aminotransferase-like (Major domain)"/>
    <property type="match status" value="1"/>
</dbReference>
<reference evidence="8 9" key="1">
    <citation type="submission" date="2018-08" db="EMBL/GenBank/DDBJ databases">
        <title>A genome reference for cultivated species of the human gut microbiota.</title>
        <authorList>
            <person name="Zou Y."/>
            <person name="Xue W."/>
            <person name="Luo G."/>
        </authorList>
    </citation>
    <scope>NUCLEOTIDE SEQUENCE [LARGE SCALE GENOMIC DNA]</scope>
    <source>
        <strain evidence="8 9">AF04-15</strain>
    </source>
</reference>
<dbReference type="InterPro" id="IPR015422">
    <property type="entry name" value="PyrdxlP-dep_Trfase_small"/>
</dbReference>
<dbReference type="GO" id="GO:0030170">
    <property type="term" value="F:pyridoxal phosphate binding"/>
    <property type="evidence" value="ECO:0007669"/>
    <property type="project" value="InterPro"/>
</dbReference>
<dbReference type="Proteomes" id="UP000283880">
    <property type="component" value="Unassembled WGS sequence"/>
</dbReference>
<dbReference type="InterPro" id="IPR004839">
    <property type="entry name" value="Aminotransferase_I/II_large"/>
</dbReference>
<accession>A0A413FD61</accession>